<feature type="signal peptide" evidence="1">
    <location>
        <begin position="1"/>
        <end position="26"/>
    </location>
</feature>
<keyword evidence="1" id="KW-0732">Signal</keyword>
<evidence type="ECO:0000313" key="2">
    <source>
        <dbReference type="EMBL" id="PVH66109.1"/>
    </source>
</evidence>
<evidence type="ECO:0008006" key="3">
    <source>
        <dbReference type="Google" id="ProtNLM"/>
    </source>
</evidence>
<feature type="chain" id="PRO_5015655018" description="Knottin scorpion toxin-like domain-containing protein" evidence="1">
    <location>
        <begin position="27"/>
        <end position="90"/>
    </location>
</feature>
<dbReference type="EMBL" id="CM008046">
    <property type="protein sequence ID" value="PVH66109.1"/>
    <property type="molecule type" value="Genomic_DNA"/>
</dbReference>
<name>A0A2T8KVE0_9POAL</name>
<dbReference type="AlphaFoldDB" id="A0A2T8KVE0"/>
<accession>A0A2T8KVE0</accession>
<dbReference type="Proteomes" id="UP000243499">
    <property type="component" value="Chromosome 1"/>
</dbReference>
<gene>
    <name evidence="2" type="ORF">PAHAL_1G151900</name>
</gene>
<proteinExistence type="predicted"/>
<evidence type="ECO:0000256" key="1">
    <source>
        <dbReference type="SAM" id="SignalP"/>
    </source>
</evidence>
<dbReference type="Gramene" id="PVH66109">
    <property type="protein sequence ID" value="PVH66109"/>
    <property type="gene ID" value="PAHAL_1G151900"/>
</dbReference>
<dbReference type="SUPFAM" id="SSF57095">
    <property type="entry name" value="Scorpion toxin-like"/>
    <property type="match status" value="1"/>
</dbReference>
<dbReference type="InterPro" id="IPR036574">
    <property type="entry name" value="Scorpion_toxin-like_sf"/>
</dbReference>
<protein>
    <recommendedName>
        <fullName evidence="3">Knottin scorpion toxin-like domain-containing protein</fullName>
    </recommendedName>
</protein>
<sequence>MESSTQSLILLTIIALLVSAHAGARAQQFQPGHCTRSNLSQSGMHCTPNDACPFICDKLKGRDGKCEDGACMCTFCSPPSPPSVRSAARG</sequence>
<reference evidence="2" key="1">
    <citation type="submission" date="2018-04" db="EMBL/GenBank/DDBJ databases">
        <title>WGS assembly of Panicum hallii.</title>
        <authorList>
            <person name="Lovell J."/>
            <person name="Jenkins J."/>
            <person name="Lowry D."/>
            <person name="Mamidi S."/>
            <person name="Sreedasyam A."/>
            <person name="Weng X."/>
            <person name="Barry K."/>
            <person name="Bonette J."/>
            <person name="Campitelli B."/>
            <person name="Daum C."/>
            <person name="Gordon S."/>
            <person name="Gould B."/>
            <person name="Lipzen A."/>
            <person name="Macqueen A."/>
            <person name="Palacio-Mejia J."/>
            <person name="Plott C."/>
            <person name="Shakirov E."/>
            <person name="Shu S."/>
            <person name="Yoshinaga Y."/>
            <person name="Zane M."/>
            <person name="Rokhsar D."/>
            <person name="Grimwood J."/>
            <person name="Schmutz J."/>
            <person name="Juenger T."/>
        </authorList>
    </citation>
    <scope>NUCLEOTIDE SEQUENCE [LARGE SCALE GENOMIC DNA]</scope>
    <source>
        <strain evidence="2">FIL2</strain>
    </source>
</reference>
<organism evidence="2">
    <name type="scientific">Panicum hallii</name>
    <dbReference type="NCBI Taxonomy" id="206008"/>
    <lineage>
        <taxon>Eukaryota</taxon>
        <taxon>Viridiplantae</taxon>
        <taxon>Streptophyta</taxon>
        <taxon>Embryophyta</taxon>
        <taxon>Tracheophyta</taxon>
        <taxon>Spermatophyta</taxon>
        <taxon>Magnoliopsida</taxon>
        <taxon>Liliopsida</taxon>
        <taxon>Poales</taxon>
        <taxon>Poaceae</taxon>
        <taxon>PACMAD clade</taxon>
        <taxon>Panicoideae</taxon>
        <taxon>Panicodae</taxon>
        <taxon>Paniceae</taxon>
        <taxon>Panicinae</taxon>
        <taxon>Panicum</taxon>
        <taxon>Panicum sect. Panicum</taxon>
    </lineage>
</organism>